<evidence type="ECO:0000256" key="4">
    <source>
        <dbReference type="ARBA" id="ARBA00022543"/>
    </source>
</evidence>
<proteinExistence type="predicted"/>
<evidence type="ECO:0000256" key="1">
    <source>
        <dbReference type="ARBA" id="ARBA00000085"/>
    </source>
</evidence>
<dbReference type="Pfam" id="PF07536">
    <property type="entry name" value="HWE_HK"/>
    <property type="match status" value="1"/>
</dbReference>
<evidence type="ECO:0000256" key="17">
    <source>
        <dbReference type="SAM" id="Phobius"/>
    </source>
</evidence>
<keyword evidence="12" id="KW-0418">Kinase</keyword>
<evidence type="ECO:0000313" key="21">
    <source>
        <dbReference type="Proteomes" id="UP000241808"/>
    </source>
</evidence>
<dbReference type="PROSITE" id="PS50112">
    <property type="entry name" value="PAS"/>
    <property type="match status" value="2"/>
</dbReference>
<dbReference type="InterPro" id="IPR013655">
    <property type="entry name" value="PAS_fold_3"/>
</dbReference>
<dbReference type="PANTHER" id="PTHR41523:SF8">
    <property type="entry name" value="ETHYLENE RESPONSE SENSOR PROTEIN"/>
    <property type="match status" value="1"/>
</dbReference>
<dbReference type="GO" id="GO:0009881">
    <property type="term" value="F:photoreceptor activity"/>
    <property type="evidence" value="ECO:0007669"/>
    <property type="project" value="UniProtKB-KW"/>
</dbReference>
<sequence>MTAATATIAETDDRRRLSMLRRRLVLLVIGISVPLMVLAMGAVWQANRSERTRMEGRLVDQARTLASAVDSQFSNAEVYLRAVAASPSLAAGDWLALYQQARRSTRPGTFVAILDAEGRRILNTYFSLGEGGVALTETAGGAIAREALASDRMAISPLFRGGSLDEPAVVAAIGATTRSGQRVAVALLIPSTRFGDLIAAQNLPSDWIAAVLDGEDQVVARSRDGHRFIGTRAIPAVREALAAMRSGIVRTRTIENLPATLAVARAPASRFSAVIAVPESVFGRFALATLGPVALIGAVLVLAAVTAAMIASRSILTAVRDTYAEEKSLRAEVTESLRVRDAELEASERRFQTIADAMPQLVWSTLPDGYHDYFNDRWYQFTGTQPGSTMGGIWNVLVHPDDQARSAARWQESLRTGQPYEIEYRFKAGDGSYRWFMGRAVPVRDGDGNIVRWFGTCTDIHDKKLAEEALVAAQGQLKARVAELAQQKARLERLMISAPNLIYINDLKRRRNAYVNPQIFEALGYAPSELMGRPLKALAEVVHPEDRRRVAAFAAKVRRAADGEIRELEYRIRHTDGSWRWFLVRETPFLRDASGEVTQVLGTALDIGARKQADERQQMLIRELHHRVKNILATVQAIASATGRSASSFETFREDFSDRLVSLGRTHSLLTREAWAGAGLIDILESELAPYLGDGEGRVTLDGPAVVIPRDMTVPIGMAIHELTTNAVKYGALSVPEGQVHVTISLEGTGPEPRLGLVWRESGGPPVKTPERRGFGSLLLNRLLASQLGGEVAIDYRPEGVVARIDVVLRKDDVR</sequence>
<keyword evidence="21" id="KW-1185">Reference proteome</keyword>
<keyword evidence="9" id="KW-0808">Transferase</keyword>
<evidence type="ECO:0000256" key="8">
    <source>
        <dbReference type="ARBA" id="ARBA00022643"/>
    </source>
</evidence>
<dbReference type="InterPro" id="IPR035965">
    <property type="entry name" value="PAS-like_dom_sf"/>
</dbReference>
<keyword evidence="17" id="KW-0472">Membrane</keyword>
<evidence type="ECO:0000256" key="2">
    <source>
        <dbReference type="ARBA" id="ARBA00012438"/>
    </source>
</evidence>
<keyword evidence="4" id="KW-0600">Photoreceptor protein</keyword>
<dbReference type="FunFam" id="3.30.450.20:FF:000099">
    <property type="entry name" value="Sensory box sensor histidine kinase"/>
    <property type="match status" value="1"/>
</dbReference>
<dbReference type="EMBL" id="PZZL01000009">
    <property type="protein sequence ID" value="PTM51826.1"/>
    <property type="molecule type" value="Genomic_DNA"/>
</dbReference>
<evidence type="ECO:0000256" key="5">
    <source>
        <dbReference type="ARBA" id="ARBA00022553"/>
    </source>
</evidence>
<feature type="domain" description="PAC" evidence="19">
    <location>
        <begin position="566"/>
        <end position="619"/>
    </location>
</feature>
<dbReference type="Gene3D" id="3.30.450.20">
    <property type="entry name" value="PAS domain"/>
    <property type="match status" value="3"/>
</dbReference>
<feature type="domain" description="PAS" evidence="18">
    <location>
        <begin position="347"/>
        <end position="417"/>
    </location>
</feature>
<dbReference type="RefSeq" id="WP_108178924.1">
    <property type="nucleotide sequence ID" value="NZ_PZZL01000009.1"/>
</dbReference>
<keyword evidence="16" id="KW-0675">Receptor</keyword>
<evidence type="ECO:0000256" key="16">
    <source>
        <dbReference type="ARBA" id="ARBA00023170"/>
    </source>
</evidence>
<evidence type="ECO:0000256" key="10">
    <source>
        <dbReference type="ARBA" id="ARBA00022737"/>
    </source>
</evidence>
<feature type="domain" description="PAC" evidence="19">
    <location>
        <begin position="420"/>
        <end position="472"/>
    </location>
</feature>
<evidence type="ECO:0000256" key="3">
    <source>
        <dbReference type="ARBA" id="ARBA00021740"/>
    </source>
</evidence>
<dbReference type="SMART" id="SM00086">
    <property type="entry name" value="PAC"/>
    <property type="match status" value="2"/>
</dbReference>
<keyword evidence="6" id="KW-0716">Sensory transduction</keyword>
<dbReference type="PROSITE" id="PS50113">
    <property type="entry name" value="PAC"/>
    <property type="match status" value="2"/>
</dbReference>
<dbReference type="SMART" id="SM00091">
    <property type="entry name" value="PAS"/>
    <property type="match status" value="2"/>
</dbReference>
<keyword evidence="15" id="KW-0843">Virulence</keyword>
<dbReference type="GO" id="GO:0004673">
    <property type="term" value="F:protein histidine kinase activity"/>
    <property type="evidence" value="ECO:0007669"/>
    <property type="project" value="UniProtKB-EC"/>
</dbReference>
<dbReference type="SMART" id="SM00911">
    <property type="entry name" value="HWE_HK"/>
    <property type="match status" value="1"/>
</dbReference>
<keyword evidence="10" id="KW-0677">Repeat</keyword>
<dbReference type="InterPro" id="IPR000014">
    <property type="entry name" value="PAS"/>
</dbReference>
<evidence type="ECO:0000256" key="11">
    <source>
        <dbReference type="ARBA" id="ARBA00022741"/>
    </source>
</evidence>
<keyword evidence="7" id="KW-0285">Flavoprotein</keyword>
<evidence type="ECO:0000256" key="13">
    <source>
        <dbReference type="ARBA" id="ARBA00022840"/>
    </source>
</evidence>
<protein>
    <recommendedName>
        <fullName evidence="3">Blue-light-activated histidine kinase</fullName>
        <ecNumber evidence="2">2.7.13.3</ecNumber>
    </recommendedName>
</protein>
<accession>A0A2T4YYR6</accession>
<feature type="domain" description="PAS" evidence="18">
    <location>
        <begin position="487"/>
        <end position="564"/>
    </location>
</feature>
<dbReference type="AlphaFoldDB" id="A0A2T4YYR6"/>
<evidence type="ECO:0000256" key="15">
    <source>
        <dbReference type="ARBA" id="ARBA00023026"/>
    </source>
</evidence>
<dbReference type="Pfam" id="PF08447">
    <property type="entry name" value="PAS_3"/>
    <property type="match status" value="2"/>
</dbReference>
<dbReference type="NCBIfam" id="TIGR00229">
    <property type="entry name" value="sensory_box"/>
    <property type="match status" value="2"/>
</dbReference>
<comment type="caution">
    <text evidence="20">The sequence shown here is derived from an EMBL/GenBank/DDBJ whole genome shotgun (WGS) entry which is preliminary data.</text>
</comment>
<dbReference type="SUPFAM" id="SSF55785">
    <property type="entry name" value="PYP-like sensor domain (PAS domain)"/>
    <property type="match status" value="2"/>
</dbReference>
<keyword evidence="5" id="KW-0597">Phosphoprotein</keyword>
<comment type="catalytic activity">
    <reaction evidence="1">
        <text>ATP + protein L-histidine = ADP + protein N-phospho-L-histidine.</text>
        <dbReference type="EC" id="2.7.13.3"/>
    </reaction>
</comment>
<feature type="transmembrane region" description="Helical" evidence="17">
    <location>
        <begin position="24"/>
        <end position="44"/>
    </location>
</feature>
<evidence type="ECO:0000256" key="14">
    <source>
        <dbReference type="ARBA" id="ARBA00022991"/>
    </source>
</evidence>
<dbReference type="InterPro" id="IPR001610">
    <property type="entry name" value="PAC"/>
</dbReference>
<gene>
    <name evidence="20" type="ORF">C8P69_109113</name>
</gene>
<name>A0A2T4YYR6_9HYPH</name>
<evidence type="ECO:0000256" key="12">
    <source>
        <dbReference type="ARBA" id="ARBA00022777"/>
    </source>
</evidence>
<evidence type="ECO:0000256" key="7">
    <source>
        <dbReference type="ARBA" id="ARBA00022630"/>
    </source>
</evidence>
<organism evidence="20 21">
    <name type="scientific">Phreatobacter oligotrophus</name>
    <dbReference type="NCBI Taxonomy" id="1122261"/>
    <lineage>
        <taxon>Bacteria</taxon>
        <taxon>Pseudomonadati</taxon>
        <taxon>Pseudomonadota</taxon>
        <taxon>Alphaproteobacteria</taxon>
        <taxon>Hyphomicrobiales</taxon>
        <taxon>Phreatobacteraceae</taxon>
        <taxon>Phreatobacter</taxon>
    </lineage>
</organism>
<dbReference type="InterPro" id="IPR011102">
    <property type="entry name" value="Sig_transdc_His_kinase_HWE"/>
</dbReference>
<keyword evidence="14" id="KW-0157">Chromophore</keyword>
<reference evidence="20 21" key="1">
    <citation type="submission" date="2018-04" db="EMBL/GenBank/DDBJ databases">
        <title>Genomic Encyclopedia of Archaeal and Bacterial Type Strains, Phase II (KMG-II): from individual species to whole genera.</title>
        <authorList>
            <person name="Goeker M."/>
        </authorList>
    </citation>
    <scope>NUCLEOTIDE SEQUENCE [LARGE SCALE GENOMIC DNA]</scope>
    <source>
        <strain evidence="20 21">DSM 25521</strain>
    </source>
</reference>
<dbReference type="InterPro" id="IPR000700">
    <property type="entry name" value="PAS-assoc_C"/>
</dbReference>
<dbReference type="Proteomes" id="UP000241808">
    <property type="component" value="Unassembled WGS sequence"/>
</dbReference>
<dbReference type="Gene3D" id="3.30.565.10">
    <property type="entry name" value="Histidine kinase-like ATPase, C-terminal domain"/>
    <property type="match status" value="1"/>
</dbReference>
<keyword evidence="17" id="KW-0812">Transmembrane</keyword>
<dbReference type="CDD" id="cd18774">
    <property type="entry name" value="PDC2_HK_sensor"/>
    <property type="match status" value="1"/>
</dbReference>
<evidence type="ECO:0000259" key="19">
    <source>
        <dbReference type="PROSITE" id="PS50113"/>
    </source>
</evidence>
<evidence type="ECO:0000313" key="20">
    <source>
        <dbReference type="EMBL" id="PTM51826.1"/>
    </source>
</evidence>
<keyword evidence="11" id="KW-0547">Nucleotide-binding</keyword>
<keyword evidence="13" id="KW-0067">ATP-binding</keyword>
<dbReference type="CDD" id="cd00130">
    <property type="entry name" value="PAS"/>
    <property type="match status" value="2"/>
</dbReference>
<dbReference type="EC" id="2.7.13.3" evidence="2"/>
<dbReference type="GO" id="GO:0005524">
    <property type="term" value="F:ATP binding"/>
    <property type="evidence" value="ECO:0007669"/>
    <property type="project" value="UniProtKB-KW"/>
</dbReference>
<dbReference type="OrthoDB" id="341208at2"/>
<dbReference type="InterPro" id="IPR036890">
    <property type="entry name" value="HATPase_C_sf"/>
</dbReference>
<keyword evidence="8" id="KW-0288">FMN</keyword>
<evidence type="ECO:0000256" key="9">
    <source>
        <dbReference type="ARBA" id="ARBA00022679"/>
    </source>
</evidence>
<evidence type="ECO:0000259" key="18">
    <source>
        <dbReference type="PROSITE" id="PS50112"/>
    </source>
</evidence>
<evidence type="ECO:0000256" key="6">
    <source>
        <dbReference type="ARBA" id="ARBA00022606"/>
    </source>
</evidence>
<dbReference type="PANTHER" id="PTHR41523">
    <property type="entry name" value="TWO-COMPONENT SYSTEM SENSOR PROTEIN"/>
    <property type="match status" value="1"/>
</dbReference>
<keyword evidence="17" id="KW-1133">Transmembrane helix</keyword>